<organism evidence="1 2">
    <name type="scientific">Apodemus speciosus</name>
    <name type="common">Large Japanese field mouse</name>
    <dbReference type="NCBI Taxonomy" id="105296"/>
    <lineage>
        <taxon>Eukaryota</taxon>
        <taxon>Metazoa</taxon>
        <taxon>Chordata</taxon>
        <taxon>Craniata</taxon>
        <taxon>Vertebrata</taxon>
        <taxon>Euteleostomi</taxon>
        <taxon>Mammalia</taxon>
        <taxon>Eutheria</taxon>
        <taxon>Euarchontoglires</taxon>
        <taxon>Glires</taxon>
        <taxon>Rodentia</taxon>
        <taxon>Myomorpha</taxon>
        <taxon>Muroidea</taxon>
        <taxon>Muridae</taxon>
        <taxon>Murinae</taxon>
        <taxon>Apodemus</taxon>
    </lineage>
</organism>
<gene>
    <name evidence="1" type="ORF">APTSU1_000359800</name>
</gene>
<name>A0ABQ0END3_APOSI</name>
<dbReference type="Proteomes" id="UP001623349">
    <property type="component" value="Unassembled WGS sequence"/>
</dbReference>
<comment type="caution">
    <text evidence="1">The sequence shown here is derived from an EMBL/GenBank/DDBJ whole genome shotgun (WGS) entry which is preliminary data.</text>
</comment>
<accession>A0ABQ0END3</accession>
<evidence type="ECO:0000313" key="2">
    <source>
        <dbReference type="Proteomes" id="UP001623349"/>
    </source>
</evidence>
<reference evidence="1 2" key="1">
    <citation type="submission" date="2024-08" db="EMBL/GenBank/DDBJ databases">
        <title>The draft genome of Apodemus speciosus.</title>
        <authorList>
            <person name="Nabeshima K."/>
            <person name="Suzuki S."/>
            <person name="Onuma M."/>
        </authorList>
    </citation>
    <scope>NUCLEOTIDE SEQUENCE [LARGE SCALE GENOMIC DNA]</scope>
    <source>
        <strain evidence="1">IB14-021</strain>
    </source>
</reference>
<keyword evidence="2" id="KW-1185">Reference proteome</keyword>
<dbReference type="EMBL" id="BAAFST010000004">
    <property type="protein sequence ID" value="GAB1288368.1"/>
    <property type="molecule type" value="Genomic_DNA"/>
</dbReference>
<evidence type="ECO:0000313" key="1">
    <source>
        <dbReference type="EMBL" id="GAB1288368.1"/>
    </source>
</evidence>
<sequence length="57" mass="6264">MGCTAACVTAHEYRPRGSHCLCTAQLGNAKMATSPRTLTTPIQTELYFEYTRIDLLG</sequence>
<protein>
    <submittedName>
        <fullName evidence="1">Uncharacterized protein</fullName>
    </submittedName>
</protein>
<proteinExistence type="predicted"/>